<keyword evidence="1" id="KW-0175">Coiled coil</keyword>
<evidence type="ECO:0000313" key="3">
    <source>
        <dbReference type="EMBL" id="PWF27086.1"/>
    </source>
</evidence>
<proteinExistence type="predicted"/>
<feature type="domain" description="MobA/VirD2-like nuclease" evidence="2">
    <location>
        <begin position="19"/>
        <end position="157"/>
    </location>
</feature>
<feature type="coiled-coil region" evidence="1">
    <location>
        <begin position="431"/>
        <end position="458"/>
    </location>
</feature>
<dbReference type="Pfam" id="PF03432">
    <property type="entry name" value="Relaxase"/>
    <property type="match status" value="1"/>
</dbReference>
<evidence type="ECO:0000259" key="2">
    <source>
        <dbReference type="Pfam" id="PF03432"/>
    </source>
</evidence>
<keyword evidence="4" id="KW-1185">Reference proteome</keyword>
<dbReference type="EMBL" id="QETB01000001">
    <property type="protein sequence ID" value="PWF27086.1"/>
    <property type="molecule type" value="Genomic_DNA"/>
</dbReference>
<sequence>MAIIKINVIRQTLNKAIAYISDWGKTRNGMQISTNCSATPWDPKNVAEDMQINLDAAESHRNNGRPGEVLAYHVIQSFAPGEVQPFVAHDIGVEFVERITGGEYDYVIATHEDRDHIHNHIIFSSVNRTTWKRYRSQKRRVWEYREISDELCRKHGLSVIENPSRKRQSLGELYAGADGRSTKQMLMNEIDKAVAGSFSWKAMTDSLKAVGIDTFVKGNNVLFLNPQTMGKSIRGKTLGPSFTEAALQARLGRQAVTELVVQKQGVSLLDTERARVKVPWKRGHTITIPRDYLTDHGATWRVFLPETMTVTMLDGKGNLAGQYEPQQLYQFYSRPDVLRDMTVRTDATRRGKTAAQERYFKHIDKEVEALRDEGTIINLMADYHALDTDAQQPFVDALAARIDHEAGQLQRLQVGHQQALDSGRPGKSDELARQARHVRNLQAAYNKITKERTLHERRTR</sequence>
<evidence type="ECO:0000313" key="4">
    <source>
        <dbReference type="Proteomes" id="UP000245283"/>
    </source>
</evidence>
<gene>
    <name evidence="3" type="ORF">DD236_01370</name>
</gene>
<dbReference type="InterPro" id="IPR005094">
    <property type="entry name" value="Endonuclease_MobA/VirD2"/>
</dbReference>
<evidence type="ECO:0000256" key="1">
    <source>
        <dbReference type="SAM" id="Coils"/>
    </source>
</evidence>
<dbReference type="Proteomes" id="UP000245283">
    <property type="component" value="Unassembled WGS sequence"/>
</dbReference>
<dbReference type="RefSeq" id="WP_109092586.1">
    <property type="nucleotide sequence ID" value="NZ_QETB01000001.1"/>
</dbReference>
<reference evidence="4" key="1">
    <citation type="submission" date="2018-05" db="EMBL/GenBank/DDBJ databases">
        <authorList>
            <person name="Li Y."/>
        </authorList>
    </citation>
    <scope>NUCLEOTIDE SEQUENCE [LARGE SCALE GENOMIC DNA]</scope>
    <source>
        <strain evidence="4">sk1b4</strain>
    </source>
</reference>
<dbReference type="AlphaFoldDB" id="A0A2V1K6K7"/>
<protein>
    <recommendedName>
        <fullName evidence="2">MobA/VirD2-like nuclease domain-containing protein</fullName>
    </recommendedName>
</protein>
<dbReference type="OrthoDB" id="5688559at2"/>
<organism evidence="3 4">
    <name type="scientific">Ancrocorticia populi</name>
    <dbReference type="NCBI Taxonomy" id="2175228"/>
    <lineage>
        <taxon>Bacteria</taxon>
        <taxon>Bacillati</taxon>
        <taxon>Actinomycetota</taxon>
        <taxon>Actinomycetes</taxon>
        <taxon>Actinomycetales</taxon>
        <taxon>Actinomycetaceae</taxon>
        <taxon>Ancrocorticia</taxon>
    </lineage>
</organism>
<comment type="caution">
    <text evidence="3">The sequence shown here is derived from an EMBL/GenBank/DDBJ whole genome shotgun (WGS) entry which is preliminary data.</text>
</comment>
<accession>A0A2V1K6K7</accession>
<name>A0A2V1K6K7_9ACTO</name>